<dbReference type="InterPro" id="IPR003594">
    <property type="entry name" value="HATPase_dom"/>
</dbReference>
<dbReference type="Gene3D" id="3.30.565.10">
    <property type="entry name" value="Histidine kinase-like ATPase, C-terminal domain"/>
    <property type="match status" value="1"/>
</dbReference>
<dbReference type="EMBL" id="JACATZ010000001">
    <property type="protein sequence ID" value="NWJ45396.1"/>
    <property type="molecule type" value="Genomic_DNA"/>
</dbReference>
<organism evidence="7 9">
    <name type="scientific">Candidatus Chlorohelix allophototropha</name>
    <dbReference type="NCBI Taxonomy" id="3003348"/>
    <lineage>
        <taxon>Bacteria</taxon>
        <taxon>Bacillati</taxon>
        <taxon>Chloroflexota</taxon>
        <taxon>Chloroflexia</taxon>
        <taxon>Candidatus Chloroheliales</taxon>
        <taxon>Candidatus Chloroheliaceae</taxon>
        <taxon>Candidatus Chlorohelix</taxon>
    </lineage>
</organism>
<dbReference type="InterPro" id="IPR050640">
    <property type="entry name" value="Bact_2-comp_sensor_kinase"/>
</dbReference>
<dbReference type="PRINTS" id="PR00344">
    <property type="entry name" value="BCTRLSENSOR"/>
</dbReference>
<accession>A0A8T7M2M3</accession>
<evidence type="ECO:0000259" key="6">
    <source>
        <dbReference type="PROSITE" id="PS50109"/>
    </source>
</evidence>
<name>A0A8T7M2M3_9CHLR</name>
<evidence type="ECO:0000313" key="10">
    <source>
        <dbReference type="Proteomes" id="UP001431572"/>
    </source>
</evidence>
<dbReference type="EC" id="2.7.13.3" evidence="2"/>
<dbReference type="SMART" id="SM00387">
    <property type="entry name" value="HATPase_c"/>
    <property type="match status" value="1"/>
</dbReference>
<feature type="domain" description="Histidine kinase" evidence="6">
    <location>
        <begin position="301"/>
        <end position="400"/>
    </location>
</feature>
<feature type="region of interest" description="Disordered" evidence="5">
    <location>
        <begin position="1"/>
        <end position="24"/>
    </location>
</feature>
<dbReference type="SUPFAM" id="SSF55874">
    <property type="entry name" value="ATPase domain of HSP90 chaperone/DNA topoisomerase II/histidine kinase"/>
    <property type="match status" value="1"/>
</dbReference>
<proteinExistence type="predicted"/>
<dbReference type="Proteomes" id="UP001431572">
    <property type="component" value="Chromosome 1"/>
</dbReference>
<sequence length="402" mass="44719">MIIEQPQEWSHDSGFSGIDSPSRPSWKLESIELFRRISVTASLFKSGVNLNTATALAHELYNAANFAAVAVTERQTTLAYVGPLYESEAPHLERFCPAVRLCLEIGKNQTCRHNTEDHLLSNCWSSVQPEKERDSQNPHWLVAIPLENELEVCGTLLIFGSELSPIESSNLELARWAAQEVSLNLEMCRLRGSAGQLAEAELKALRAQISPHFLFNTLNTIAALVRLDAERARELIVDFASFFRRTLKQHGEFVLLSEELDYVKHYLRLEQVRFGTNIRVSYDIGTGTEQVVVPVLTVQPLVENAVNHGLAPQIGGGTIVIQTRTIDDGDIVIEVNDNGVGMDEATLAKALKPEHSEGLGMALSNINERLHKLFGSQYSLKIESELGKGTKVVFRVPRVKRV</sequence>
<keyword evidence="3 7" id="KW-0808">Transferase</keyword>
<dbReference type="GO" id="GO:0000155">
    <property type="term" value="F:phosphorelay sensor kinase activity"/>
    <property type="evidence" value="ECO:0007669"/>
    <property type="project" value="InterPro"/>
</dbReference>
<evidence type="ECO:0000256" key="2">
    <source>
        <dbReference type="ARBA" id="ARBA00012438"/>
    </source>
</evidence>
<dbReference type="InterPro" id="IPR005467">
    <property type="entry name" value="His_kinase_dom"/>
</dbReference>
<dbReference type="PANTHER" id="PTHR34220">
    <property type="entry name" value="SENSOR HISTIDINE KINASE YPDA"/>
    <property type="match status" value="1"/>
</dbReference>
<dbReference type="PROSITE" id="PS50109">
    <property type="entry name" value="HIS_KIN"/>
    <property type="match status" value="1"/>
</dbReference>
<keyword evidence="3 7" id="KW-0418">Kinase</keyword>
<dbReference type="Pfam" id="PF02518">
    <property type="entry name" value="HATPase_c"/>
    <property type="match status" value="1"/>
</dbReference>
<reference evidence="7 9" key="1">
    <citation type="submission" date="2020-06" db="EMBL/GenBank/DDBJ databases">
        <title>Anoxygenic phototrophic Chloroflexota member uses a Type I reaction center.</title>
        <authorList>
            <person name="Tsuji J.M."/>
            <person name="Shaw N.A."/>
            <person name="Nagashima S."/>
            <person name="Venkiteswaran J."/>
            <person name="Schiff S.L."/>
            <person name="Hanada S."/>
            <person name="Tank M."/>
            <person name="Neufeld J.D."/>
        </authorList>
    </citation>
    <scope>NUCLEOTIDE SEQUENCE [LARGE SCALE GENOMIC DNA]</scope>
    <source>
        <strain evidence="7">L227-S17</strain>
    </source>
</reference>
<protein>
    <recommendedName>
        <fullName evidence="2">histidine kinase</fullName>
        <ecNumber evidence="2">2.7.13.3</ecNumber>
    </recommendedName>
</protein>
<keyword evidence="4" id="KW-0902">Two-component regulatory system</keyword>
<comment type="catalytic activity">
    <reaction evidence="1">
        <text>ATP + protein L-histidine = ADP + protein N-phospho-L-histidine.</text>
        <dbReference type="EC" id="2.7.13.3"/>
    </reaction>
</comment>
<evidence type="ECO:0000313" key="7">
    <source>
        <dbReference type="EMBL" id="NWJ45396.1"/>
    </source>
</evidence>
<keyword evidence="10" id="KW-1185">Reference proteome</keyword>
<dbReference type="PANTHER" id="PTHR34220:SF7">
    <property type="entry name" value="SENSOR HISTIDINE KINASE YPDA"/>
    <property type="match status" value="1"/>
</dbReference>
<evidence type="ECO:0000256" key="1">
    <source>
        <dbReference type="ARBA" id="ARBA00000085"/>
    </source>
</evidence>
<dbReference type="AlphaFoldDB" id="A0A8T7M2M3"/>
<evidence type="ECO:0000313" key="9">
    <source>
        <dbReference type="Proteomes" id="UP000521676"/>
    </source>
</evidence>
<reference evidence="8" key="2">
    <citation type="journal article" date="2024" name="Nature">
        <title>Anoxygenic phototroph of the Chloroflexota uses a type I reaction centre.</title>
        <authorList>
            <person name="Tsuji J.M."/>
            <person name="Shaw N.A."/>
            <person name="Nagashima S."/>
            <person name="Venkiteswaran J.J."/>
            <person name="Schiff S.L."/>
            <person name="Watanabe T."/>
            <person name="Fukui M."/>
            <person name="Hanada S."/>
            <person name="Tank M."/>
            <person name="Neufeld J.D."/>
        </authorList>
    </citation>
    <scope>NUCLEOTIDE SEQUENCE</scope>
    <source>
        <strain evidence="8">L227-S17</strain>
    </source>
</reference>
<dbReference type="Proteomes" id="UP000521676">
    <property type="component" value="Unassembled WGS sequence"/>
</dbReference>
<dbReference type="InterPro" id="IPR010559">
    <property type="entry name" value="Sig_transdc_His_kin_internal"/>
</dbReference>
<dbReference type="InterPro" id="IPR004358">
    <property type="entry name" value="Sig_transdc_His_kin-like_C"/>
</dbReference>
<dbReference type="Pfam" id="PF06580">
    <property type="entry name" value="His_kinase"/>
    <property type="match status" value="1"/>
</dbReference>
<evidence type="ECO:0000256" key="4">
    <source>
        <dbReference type="ARBA" id="ARBA00023012"/>
    </source>
</evidence>
<dbReference type="EMBL" id="CP128399">
    <property type="protein sequence ID" value="WJW67268.1"/>
    <property type="molecule type" value="Genomic_DNA"/>
</dbReference>
<dbReference type="InterPro" id="IPR036890">
    <property type="entry name" value="HATPase_C_sf"/>
</dbReference>
<dbReference type="GO" id="GO:0016020">
    <property type="term" value="C:membrane"/>
    <property type="evidence" value="ECO:0007669"/>
    <property type="project" value="InterPro"/>
</dbReference>
<evidence type="ECO:0000313" key="8">
    <source>
        <dbReference type="EMBL" id="WJW67268.1"/>
    </source>
</evidence>
<gene>
    <name evidence="7" type="ORF">HXX08_05905</name>
    <name evidence="8" type="ORF">OZ401_000528</name>
</gene>
<evidence type="ECO:0000256" key="3">
    <source>
        <dbReference type="ARBA" id="ARBA00022777"/>
    </source>
</evidence>
<evidence type="ECO:0000256" key="5">
    <source>
        <dbReference type="SAM" id="MobiDB-lite"/>
    </source>
</evidence>
<dbReference type="RefSeq" id="WP_341469167.1">
    <property type="nucleotide sequence ID" value="NZ_CP128399.1"/>
</dbReference>